<dbReference type="KEGG" id="crx:CRECT_2155"/>
<sequence length="314" mass="36099">MINKIVIFYFMLLIFTIHNACAKDINLTGIYKTEPCNISIEIANANKTGYFYRIVDNNQTKSEGYISNIKSNGEGEFYVKFKNFQAAYENDTLVIQNYGNSMNQYIHFEDCDSKYLKFDKLLSAHPQKSSLTTVFGDLDGDNIEEKVLISENNDGQRMLQIFKQNNSSEWKLWHSFDNIVINSDDGGAMGDPFAELSVSNRVISVSHDGGGGRFTWQYLHKYRYDKKDKIWKVVGATITHLDKSKKVETLDYNLLTGKAIYTANCIGDDEDQDECMDIKNFTFYVKPANSPLMKNFKIGKNKIVIPKFNIEMYY</sequence>
<dbReference type="Proteomes" id="UP000502377">
    <property type="component" value="Chromosome"/>
</dbReference>
<protein>
    <submittedName>
        <fullName evidence="1">Uncharacterized protein</fullName>
    </submittedName>
</protein>
<evidence type="ECO:0000313" key="1">
    <source>
        <dbReference type="EMBL" id="QCD47756.1"/>
    </source>
</evidence>
<reference evidence="1 2" key="1">
    <citation type="submission" date="2016-07" db="EMBL/GenBank/DDBJ databases">
        <title>Comparative genomics of the Campylobacter concisus group.</title>
        <authorList>
            <person name="Miller W.G."/>
            <person name="Yee E."/>
            <person name="Chapman M.H."/>
            <person name="Huynh S."/>
            <person name="Bono J.L."/>
            <person name="On S.L.W."/>
            <person name="StLeger J."/>
            <person name="Foster G."/>
            <person name="Parker C.T."/>
        </authorList>
    </citation>
    <scope>NUCLEOTIDE SEQUENCE [LARGE SCALE GENOMIC DNA]</scope>
    <source>
        <strain evidence="1 2">ATCC 33238</strain>
    </source>
</reference>
<gene>
    <name evidence="1" type="ORF">CRECT_2155</name>
</gene>
<accession>A0A6G5QQM3</accession>
<organism evidence="1 2">
    <name type="scientific">Campylobacter rectus</name>
    <name type="common">Wolinella recta</name>
    <dbReference type="NCBI Taxonomy" id="203"/>
    <lineage>
        <taxon>Bacteria</taxon>
        <taxon>Pseudomonadati</taxon>
        <taxon>Campylobacterota</taxon>
        <taxon>Epsilonproteobacteria</taxon>
        <taxon>Campylobacterales</taxon>
        <taxon>Campylobacteraceae</taxon>
        <taxon>Campylobacter</taxon>
    </lineage>
</organism>
<dbReference type="AlphaFoldDB" id="A0A6G5QQM3"/>
<dbReference type="RefSeq" id="WP_002945765.1">
    <property type="nucleotide sequence ID" value="NZ_RQYP01000031.1"/>
</dbReference>
<name>A0A6G5QQM3_CAMRE</name>
<evidence type="ECO:0000313" key="2">
    <source>
        <dbReference type="Proteomes" id="UP000502377"/>
    </source>
</evidence>
<dbReference type="EMBL" id="CP012543">
    <property type="protein sequence ID" value="QCD47756.1"/>
    <property type="molecule type" value="Genomic_DNA"/>
</dbReference>
<proteinExistence type="predicted"/>